<dbReference type="AlphaFoldDB" id="A0A5R9GHG2"/>
<dbReference type="InterPro" id="IPR011256">
    <property type="entry name" value="Reg_factor_effector_dom_sf"/>
</dbReference>
<evidence type="ECO:0000313" key="2">
    <source>
        <dbReference type="EMBL" id="TLS50895.1"/>
    </source>
</evidence>
<dbReference type="RefSeq" id="WP_138195581.1">
    <property type="nucleotide sequence ID" value="NZ_VCIW01000012.1"/>
</dbReference>
<feature type="domain" description="AraC effector-binding" evidence="1">
    <location>
        <begin position="173"/>
        <end position="335"/>
    </location>
</feature>
<dbReference type="PANTHER" id="PTHR36444">
    <property type="entry name" value="TRANSCRIPTIONAL REGULATOR PROTEIN YOBU-RELATED"/>
    <property type="match status" value="1"/>
</dbReference>
<accession>A0A5R9GHG2</accession>
<evidence type="ECO:0000313" key="3">
    <source>
        <dbReference type="Proteomes" id="UP000309676"/>
    </source>
</evidence>
<dbReference type="Pfam" id="PF00805">
    <property type="entry name" value="Pentapeptide"/>
    <property type="match status" value="2"/>
</dbReference>
<proteinExistence type="predicted"/>
<dbReference type="InterPro" id="IPR029442">
    <property type="entry name" value="GyrI-like"/>
</dbReference>
<dbReference type="SUPFAM" id="SSF55136">
    <property type="entry name" value="Probable bacterial effector-binding domain"/>
    <property type="match status" value="2"/>
</dbReference>
<dbReference type="InterPro" id="IPR053182">
    <property type="entry name" value="YobU-like_regulator"/>
</dbReference>
<dbReference type="Gene3D" id="3.20.80.10">
    <property type="entry name" value="Regulatory factor, effector binding domain"/>
    <property type="match status" value="2"/>
</dbReference>
<protein>
    <recommendedName>
        <fullName evidence="1">AraC effector-binding domain-containing protein</fullName>
    </recommendedName>
</protein>
<reference evidence="2 3" key="1">
    <citation type="submission" date="2019-05" db="EMBL/GenBank/DDBJ databases">
        <authorList>
            <person name="Narsing Rao M.P."/>
            <person name="Li W.J."/>
        </authorList>
    </citation>
    <scope>NUCLEOTIDE SEQUENCE [LARGE SCALE GENOMIC DNA]</scope>
    <source>
        <strain evidence="2 3">SYSU_K30003</strain>
    </source>
</reference>
<evidence type="ECO:0000259" key="1">
    <source>
        <dbReference type="SMART" id="SM00871"/>
    </source>
</evidence>
<keyword evidence="3" id="KW-1185">Reference proteome</keyword>
<gene>
    <name evidence="2" type="ORF">FE782_17760</name>
</gene>
<dbReference type="Proteomes" id="UP000309676">
    <property type="component" value="Unassembled WGS sequence"/>
</dbReference>
<organism evidence="2 3">
    <name type="scientific">Paenibacillus antri</name>
    <dbReference type="NCBI Taxonomy" id="2582848"/>
    <lineage>
        <taxon>Bacteria</taxon>
        <taxon>Bacillati</taxon>
        <taxon>Bacillota</taxon>
        <taxon>Bacilli</taxon>
        <taxon>Bacillales</taxon>
        <taxon>Paenibacillaceae</taxon>
        <taxon>Paenibacillus</taxon>
    </lineage>
</organism>
<name>A0A5R9GHG2_9BACL</name>
<dbReference type="InterPro" id="IPR001646">
    <property type="entry name" value="5peptide_repeat"/>
</dbReference>
<dbReference type="EMBL" id="VCIW01000012">
    <property type="protein sequence ID" value="TLS50895.1"/>
    <property type="molecule type" value="Genomic_DNA"/>
</dbReference>
<comment type="caution">
    <text evidence="2">The sequence shown here is derived from an EMBL/GenBank/DDBJ whole genome shotgun (WGS) entry which is preliminary data.</text>
</comment>
<dbReference type="OrthoDB" id="9786032at2"/>
<sequence length="492" mass="55964">MNVEIVTRPELKAAAIRVPRDGTRVRQAWKELETLLSGHPALTDRANGYVFIPEWQWATEVTTLWVGVAVASFDGLPSGLETLTIPEKTFARVRVQGDAAMMHATYAALGEWFRTGPYERDVEEGSFGYERNRLEPVNPFHIPANVIDTFDYDIYAPMKGLKKDGHPGFPGVIGAEVRKGPDRRIVGLEMSVVDQKRMRPEVEIPRFWQRVMPRLGEIRDRKRPYATIGLFEYEPPFGPGQDFRYLAGAEIELDSEAPLPEGMTERTIPAGEFLAVTYRGKADGFGRAWDFFHGYWFPQQTAYDAIDEFEYERHDERFLGTDREESVFELHFPLRPRTRDSRLTEKIVVDEKGGHALQDLRGENVRMVSFQGASLHGIDMREAKLRHVNFVGSEWEHIYFADVRINMTQMGGTVFENIRRPDAAASRLDAEPGTDGWVNVEPVTFRDSDLSEARFENCDLRDVSLDGCRIEGMRIDGIPVDALLAAYRSKQG</sequence>
<dbReference type="PANTHER" id="PTHR36444:SF2">
    <property type="entry name" value="TRANSCRIPTIONAL REGULATOR PROTEIN YOBU-RELATED"/>
    <property type="match status" value="1"/>
</dbReference>
<feature type="domain" description="AraC effector-binding" evidence="1">
    <location>
        <begin position="1"/>
        <end position="159"/>
    </location>
</feature>
<dbReference type="SUPFAM" id="SSF141571">
    <property type="entry name" value="Pentapeptide repeat-like"/>
    <property type="match status" value="1"/>
</dbReference>
<dbReference type="SMART" id="SM00871">
    <property type="entry name" value="AraC_E_bind"/>
    <property type="match status" value="2"/>
</dbReference>
<dbReference type="Pfam" id="PF06445">
    <property type="entry name" value="GyrI-like"/>
    <property type="match status" value="2"/>
</dbReference>
<dbReference type="Gene3D" id="2.160.20.80">
    <property type="entry name" value="E3 ubiquitin-protein ligase SopA"/>
    <property type="match status" value="1"/>
</dbReference>
<dbReference type="InterPro" id="IPR010499">
    <property type="entry name" value="AraC_E-bd"/>
</dbReference>